<proteinExistence type="predicted"/>
<name>A0A934T0D0_9BURK</name>
<evidence type="ECO:0000313" key="2">
    <source>
        <dbReference type="Proteomes" id="UP000622890"/>
    </source>
</evidence>
<dbReference type="EMBL" id="JAEPBG010000006">
    <property type="protein sequence ID" value="MBK4736154.1"/>
    <property type="molecule type" value="Genomic_DNA"/>
</dbReference>
<dbReference type="RefSeq" id="WP_200593313.1">
    <property type="nucleotide sequence ID" value="NZ_JAEPBG010000006.1"/>
</dbReference>
<accession>A0A934T0D0</accession>
<keyword evidence="2" id="KW-1185">Reference proteome</keyword>
<evidence type="ECO:0000313" key="1">
    <source>
        <dbReference type="EMBL" id="MBK4736154.1"/>
    </source>
</evidence>
<comment type="caution">
    <text evidence="1">The sequence shown here is derived from an EMBL/GenBank/DDBJ whole genome shotgun (WGS) entry which is preliminary data.</text>
</comment>
<dbReference type="Proteomes" id="UP000622890">
    <property type="component" value="Unassembled WGS sequence"/>
</dbReference>
<reference evidence="1" key="1">
    <citation type="submission" date="2021-01" db="EMBL/GenBank/DDBJ databases">
        <title>Genome sequence of strain Noviherbaspirillum sp. DKR-6.</title>
        <authorList>
            <person name="Chaudhary D.K."/>
        </authorList>
    </citation>
    <scope>NUCLEOTIDE SEQUENCE</scope>
    <source>
        <strain evidence="1">DKR-6</strain>
    </source>
</reference>
<sequence length="85" mass="9135">MNSNQTSVAWTTRDSRQASHDGWDIFDCEGKCELQRDADTDAFADDAAAAAHVKARAALGDPLAQKAVAYLVQCCSEDVALFSLV</sequence>
<protein>
    <submittedName>
        <fullName evidence="1">Uncharacterized protein</fullName>
    </submittedName>
</protein>
<gene>
    <name evidence="1" type="ORF">JJB74_16145</name>
</gene>
<dbReference type="AlphaFoldDB" id="A0A934T0D0"/>
<organism evidence="1 2">
    <name type="scientific">Noviherbaspirillum pedocola</name>
    <dbReference type="NCBI Taxonomy" id="2801341"/>
    <lineage>
        <taxon>Bacteria</taxon>
        <taxon>Pseudomonadati</taxon>
        <taxon>Pseudomonadota</taxon>
        <taxon>Betaproteobacteria</taxon>
        <taxon>Burkholderiales</taxon>
        <taxon>Oxalobacteraceae</taxon>
        <taxon>Noviherbaspirillum</taxon>
    </lineage>
</organism>